<evidence type="ECO:0008006" key="4">
    <source>
        <dbReference type="Google" id="ProtNLM"/>
    </source>
</evidence>
<dbReference type="EMBL" id="LR796870">
    <property type="protein sequence ID" value="CAB4171535.1"/>
    <property type="molecule type" value="Genomic_DNA"/>
</dbReference>
<feature type="compositionally biased region" description="Basic and acidic residues" evidence="1">
    <location>
        <begin position="72"/>
        <end position="102"/>
    </location>
</feature>
<evidence type="ECO:0000256" key="1">
    <source>
        <dbReference type="SAM" id="MobiDB-lite"/>
    </source>
</evidence>
<name>A0A6J5RUJ9_9CAUD</name>
<evidence type="ECO:0000313" key="3">
    <source>
        <dbReference type="EMBL" id="CAB4199642.1"/>
    </source>
</evidence>
<evidence type="ECO:0000313" key="2">
    <source>
        <dbReference type="EMBL" id="CAB4171535.1"/>
    </source>
</evidence>
<feature type="compositionally biased region" description="Acidic residues" evidence="1">
    <location>
        <begin position="13"/>
        <end position="58"/>
    </location>
</feature>
<feature type="compositionally biased region" description="Polar residues" evidence="1">
    <location>
        <begin position="259"/>
        <end position="271"/>
    </location>
</feature>
<reference evidence="3" key="1">
    <citation type="submission" date="2020-05" db="EMBL/GenBank/DDBJ databases">
        <authorList>
            <person name="Chiriac C."/>
            <person name="Salcher M."/>
            <person name="Ghai R."/>
            <person name="Kavagutti S V."/>
        </authorList>
    </citation>
    <scope>NUCLEOTIDE SEQUENCE</scope>
</reference>
<sequence length="300" mass="32892">MKMSKKADGQATTDDEVVTLEDETTVVDGEGEDGSTGETQSDDNEGEGAQETATESDDVVVTIGEETPPAEEEAHAPEWVRELRKTNREDKRRIRELEDKLTATKAAETKPAALGKKPTLEDHDYDTEKFEQALTAWYDRKRDADQAAAQAEAAQKEQQKAWQAKLDSYGKAKAELKVKDFDDAEVVAQDVFNVTQQGIVLQGAENPALVIYALGKNPKKAKEISTITDPVKFAFAVAKLETQLKVTQRKAATAPERTVQGTGNKSGTVDSTLERLRTEAAKSGDFTKVIQYKKSKQAAK</sequence>
<accession>A0A6J5RUJ9</accession>
<proteinExistence type="predicted"/>
<organism evidence="3">
    <name type="scientific">uncultured Caudovirales phage</name>
    <dbReference type="NCBI Taxonomy" id="2100421"/>
    <lineage>
        <taxon>Viruses</taxon>
        <taxon>Duplodnaviria</taxon>
        <taxon>Heunggongvirae</taxon>
        <taxon>Uroviricota</taxon>
        <taxon>Caudoviricetes</taxon>
        <taxon>Peduoviridae</taxon>
        <taxon>Maltschvirus</taxon>
        <taxon>Maltschvirus maltsch</taxon>
    </lineage>
</organism>
<feature type="region of interest" description="Disordered" evidence="1">
    <location>
        <begin position="1"/>
        <end position="126"/>
    </location>
</feature>
<feature type="region of interest" description="Disordered" evidence="1">
    <location>
        <begin position="252"/>
        <end position="272"/>
    </location>
</feature>
<gene>
    <name evidence="3" type="ORF">UFOVP1358_7</name>
    <name evidence="2" type="ORF">UFOVP931_1</name>
</gene>
<feature type="compositionally biased region" description="Low complexity" evidence="1">
    <location>
        <begin position="103"/>
        <end position="113"/>
    </location>
</feature>
<dbReference type="EMBL" id="LR797302">
    <property type="protein sequence ID" value="CAB4199642.1"/>
    <property type="molecule type" value="Genomic_DNA"/>
</dbReference>
<protein>
    <recommendedName>
        <fullName evidence="4">Scaffolding protein</fullName>
    </recommendedName>
</protein>